<proteinExistence type="predicted"/>
<evidence type="ECO:0000313" key="8">
    <source>
        <dbReference type="EMBL" id="MBW6389655.1"/>
    </source>
</evidence>
<organism evidence="8 9">
    <name type="scientific">Billgrantia antri</name>
    <dbReference type="NCBI Taxonomy" id="2846777"/>
    <lineage>
        <taxon>Bacteria</taxon>
        <taxon>Pseudomonadati</taxon>
        <taxon>Pseudomonadota</taxon>
        <taxon>Gammaproteobacteria</taxon>
        <taxon>Oceanospirillales</taxon>
        <taxon>Halomonadaceae</taxon>
        <taxon>Billgrantia</taxon>
    </lineage>
</organism>
<dbReference type="CDD" id="cd01108">
    <property type="entry name" value="HTH_CueR"/>
    <property type="match status" value="1"/>
</dbReference>
<feature type="domain" description="HTH merR-type" evidence="7">
    <location>
        <begin position="1"/>
        <end position="69"/>
    </location>
</feature>
<accession>A0ABS6ZI92</accession>
<evidence type="ECO:0000256" key="3">
    <source>
        <dbReference type="ARBA" id="ARBA00023015"/>
    </source>
</evidence>
<sequence>MNIGQAAKASGISEKMIRYYESIGLIGPVSRTEAGYRVFREKEVHALRFISRARDLGFSVEQMGNLLALWQDRHRASADVKAVAQAHIEELDGKIQKLQDMRRTLEHLVKHCRGDERPDCPILSDLAAESVAESHERDVETS</sequence>
<dbReference type="PROSITE" id="PS50937">
    <property type="entry name" value="HTH_MERR_2"/>
    <property type="match status" value="1"/>
</dbReference>
<name>A0ABS6ZI92_9GAMM</name>
<dbReference type="InterPro" id="IPR011789">
    <property type="entry name" value="CueR"/>
</dbReference>
<dbReference type="InterPro" id="IPR009061">
    <property type="entry name" value="DNA-bd_dom_put_sf"/>
</dbReference>
<evidence type="ECO:0000259" key="7">
    <source>
        <dbReference type="PROSITE" id="PS50937"/>
    </source>
</evidence>
<dbReference type="SUPFAM" id="SSF46955">
    <property type="entry name" value="Putative DNA-binding domain"/>
    <property type="match status" value="1"/>
</dbReference>
<dbReference type="PROSITE" id="PS00552">
    <property type="entry name" value="HTH_MERR_1"/>
    <property type="match status" value="1"/>
</dbReference>
<gene>
    <name evidence="8" type="primary">cueR</name>
    <name evidence="8" type="ORF">KPL81_00580</name>
</gene>
<keyword evidence="6" id="KW-0175">Coiled coil</keyword>
<dbReference type="InterPro" id="IPR000551">
    <property type="entry name" value="MerR-type_HTH_dom"/>
</dbReference>
<dbReference type="PRINTS" id="PR00040">
    <property type="entry name" value="HTHMERR"/>
</dbReference>
<dbReference type="RefSeq" id="WP_219790262.1">
    <property type="nucleotide sequence ID" value="NZ_JAHYCA010000001.1"/>
</dbReference>
<dbReference type="InterPro" id="IPR015358">
    <property type="entry name" value="Tscrpt_reg_MerR_DNA-bd"/>
</dbReference>
<keyword evidence="2" id="KW-0963">Cytoplasm</keyword>
<dbReference type="Pfam" id="PF00376">
    <property type="entry name" value="MerR"/>
    <property type="match status" value="1"/>
</dbReference>
<evidence type="ECO:0000256" key="5">
    <source>
        <dbReference type="ARBA" id="ARBA00023163"/>
    </source>
</evidence>
<feature type="coiled-coil region" evidence="6">
    <location>
        <begin position="81"/>
        <end position="108"/>
    </location>
</feature>
<keyword evidence="3" id="KW-0805">Transcription regulation</keyword>
<comment type="caution">
    <text evidence="8">The sequence shown here is derived from an EMBL/GenBank/DDBJ whole genome shotgun (WGS) entry which is preliminary data.</text>
</comment>
<protein>
    <submittedName>
        <fullName evidence="8">Cu(I)-responsive transcriptional regulator</fullName>
    </submittedName>
</protein>
<dbReference type="InterPro" id="IPR047057">
    <property type="entry name" value="MerR_fam"/>
</dbReference>
<evidence type="ECO:0000256" key="2">
    <source>
        <dbReference type="ARBA" id="ARBA00022490"/>
    </source>
</evidence>
<keyword evidence="5" id="KW-0804">Transcription</keyword>
<dbReference type="EMBL" id="JAHYCA010000001">
    <property type="protein sequence ID" value="MBW6389655.1"/>
    <property type="molecule type" value="Genomic_DNA"/>
</dbReference>
<dbReference type="PANTHER" id="PTHR30204">
    <property type="entry name" value="REDOX-CYCLING DRUG-SENSING TRANSCRIPTIONAL ACTIVATOR SOXR"/>
    <property type="match status" value="1"/>
</dbReference>
<dbReference type="SMART" id="SM00422">
    <property type="entry name" value="HTH_MERR"/>
    <property type="match status" value="1"/>
</dbReference>
<evidence type="ECO:0000256" key="1">
    <source>
        <dbReference type="ARBA" id="ARBA00004496"/>
    </source>
</evidence>
<dbReference type="Gene3D" id="1.10.1660.10">
    <property type="match status" value="1"/>
</dbReference>
<evidence type="ECO:0000256" key="6">
    <source>
        <dbReference type="SAM" id="Coils"/>
    </source>
</evidence>
<dbReference type="NCBIfam" id="TIGR02044">
    <property type="entry name" value="CueR"/>
    <property type="match status" value="1"/>
</dbReference>
<evidence type="ECO:0000256" key="4">
    <source>
        <dbReference type="ARBA" id="ARBA00023125"/>
    </source>
</evidence>
<dbReference type="Proteomes" id="UP000769617">
    <property type="component" value="Unassembled WGS sequence"/>
</dbReference>
<comment type="subcellular location">
    <subcellularLocation>
        <location evidence="1">Cytoplasm</location>
    </subcellularLocation>
</comment>
<reference evidence="8 9" key="1">
    <citation type="submission" date="2021-07" db="EMBL/GenBank/DDBJ databases">
        <authorList>
            <person name="So Y."/>
        </authorList>
    </citation>
    <scope>NUCLEOTIDE SEQUENCE [LARGE SCALE GENOMIC DNA]</scope>
    <source>
        <strain evidence="8 9">Y3S6</strain>
    </source>
</reference>
<dbReference type="Pfam" id="PF09278">
    <property type="entry name" value="MerR-DNA-bind"/>
    <property type="match status" value="1"/>
</dbReference>
<evidence type="ECO:0000313" key="9">
    <source>
        <dbReference type="Proteomes" id="UP000769617"/>
    </source>
</evidence>
<dbReference type="PANTHER" id="PTHR30204:SF94">
    <property type="entry name" value="HEAVY METAL-DEPENDENT TRANSCRIPTIONAL REGULATOR HI_0293-RELATED"/>
    <property type="match status" value="1"/>
</dbReference>
<keyword evidence="9" id="KW-1185">Reference proteome</keyword>
<keyword evidence="4" id="KW-0238">DNA-binding</keyword>